<dbReference type="PANTHER" id="PTHR39535">
    <property type="entry name" value="SPORULATION-DELAYING PROTEIN SDPB"/>
    <property type="match status" value="1"/>
</dbReference>
<accession>A0AAN7UDE5</accession>
<evidence type="ECO:0000256" key="4">
    <source>
        <dbReference type="ARBA" id="ARBA00023136"/>
    </source>
</evidence>
<keyword evidence="3 6" id="KW-1133">Transmembrane helix</keyword>
<feature type="transmembrane region" description="Helical" evidence="6">
    <location>
        <begin position="49"/>
        <end position="66"/>
    </location>
</feature>
<dbReference type="SMART" id="SM00752">
    <property type="entry name" value="HTTM"/>
    <property type="match status" value="1"/>
</dbReference>
<feature type="compositionally biased region" description="Low complexity" evidence="5">
    <location>
        <begin position="183"/>
        <end position="221"/>
    </location>
</feature>
<proteinExistence type="predicted"/>
<comment type="subcellular location">
    <subcellularLocation>
        <location evidence="1">Endomembrane system</location>
        <topology evidence="1">Multi-pass membrane protein</topology>
    </subcellularLocation>
</comment>
<feature type="transmembrane region" description="Helical" evidence="6">
    <location>
        <begin position="236"/>
        <end position="258"/>
    </location>
</feature>
<sequence>MMKYYNSNNNNNNINNNINNDNNNNNTIIDSDSLQEKFKKGFYLDYRSLALYRIVFSTFLLVDLLLRCQHFTEHYTDEGVYPRSSSIQEERYSLHQLSGSFAFAVLIFLIHGCIYLSMFVGYKTRLSTLLSFVFLCSIQNRNHYLIDGSDDYSRILLFYTIFLPTNKFFSIDSILKEHKEQQQKLQQDNNNNDKNNNINNSNNINNDSNNNSNNDIISTPSTTPSSKINNIKYNTFISGASIAFLVQFMNIYIFTALFKSADTWHVDYSAVYYALNLLQFRHGLAELFLQFPRFLIFLTRGTLIFEYVGPLLLISPFYNTQCRIISILGFIAMHIGFGVCLNLYLFVFIPMVVCMSFLPSDVWTFIKYKYIERKDLITIHYNSNSSQSLQLFLKVFSTFFLVGQNYKIISNNNLGNNNSEKEELEPMDSHSMFYVDSVSIYFKGQIYDEEKSIKFLLQRSFAFFFISKLISDKLYKSLYSYIINFNDINNNQNDHDRKYEKSKLPNYKFNHNNHNHNNNNNNNNNNTTKPTKFKYRQQLKNLFFVVLTTYMFYYNVCVYTAMMDSGRNPYVWQPPFQPLIKLIKIDQYWAMFAPSPPDYSSWIITDSQFSLKKGIDLFTFEETDYRNVPDYLFHIGQRKRNFFLSVGYLDHLRLEFGRYQCRRFNINERNYELGKLEKFKIYAVYQPTPLPPNKFNQYKTLPPTQPTLSLLWEHIC</sequence>
<feature type="region of interest" description="Disordered" evidence="5">
    <location>
        <begin position="511"/>
        <end position="530"/>
    </location>
</feature>
<dbReference type="PANTHER" id="PTHR39535:SF2">
    <property type="entry name" value="HTTM DOMAIN-CONTAINING PROTEIN"/>
    <property type="match status" value="1"/>
</dbReference>
<keyword evidence="9" id="KW-1185">Reference proteome</keyword>
<dbReference type="Proteomes" id="UP001344447">
    <property type="component" value="Unassembled WGS sequence"/>
</dbReference>
<evidence type="ECO:0000313" key="9">
    <source>
        <dbReference type="Proteomes" id="UP001344447"/>
    </source>
</evidence>
<evidence type="ECO:0000313" key="8">
    <source>
        <dbReference type="EMBL" id="KAK5579228.1"/>
    </source>
</evidence>
<protein>
    <recommendedName>
        <fullName evidence="7">HTTM-like domain-containing protein</fullName>
    </recommendedName>
</protein>
<evidence type="ECO:0000256" key="2">
    <source>
        <dbReference type="ARBA" id="ARBA00022692"/>
    </source>
</evidence>
<dbReference type="EMBL" id="JAVFKY010000003">
    <property type="protein sequence ID" value="KAK5579228.1"/>
    <property type="molecule type" value="Genomic_DNA"/>
</dbReference>
<feature type="compositionally biased region" description="Low complexity" evidence="5">
    <location>
        <begin position="511"/>
        <end position="526"/>
    </location>
</feature>
<gene>
    <name evidence="8" type="ORF">RB653_008908</name>
</gene>
<dbReference type="GO" id="GO:0012505">
    <property type="term" value="C:endomembrane system"/>
    <property type="evidence" value="ECO:0007669"/>
    <property type="project" value="UniProtKB-SubCell"/>
</dbReference>
<keyword evidence="2 6" id="KW-0812">Transmembrane</keyword>
<evidence type="ECO:0000256" key="5">
    <source>
        <dbReference type="SAM" id="MobiDB-lite"/>
    </source>
</evidence>
<dbReference type="AlphaFoldDB" id="A0AAN7UDE5"/>
<evidence type="ECO:0000256" key="1">
    <source>
        <dbReference type="ARBA" id="ARBA00004127"/>
    </source>
</evidence>
<feature type="domain" description="HTTM-like" evidence="7">
    <location>
        <begin position="41"/>
        <end position="362"/>
    </location>
</feature>
<evidence type="ECO:0000259" key="7">
    <source>
        <dbReference type="SMART" id="SM00752"/>
    </source>
</evidence>
<evidence type="ECO:0000256" key="3">
    <source>
        <dbReference type="ARBA" id="ARBA00022989"/>
    </source>
</evidence>
<feature type="transmembrane region" description="Helical" evidence="6">
    <location>
        <begin position="324"/>
        <end position="349"/>
    </location>
</feature>
<dbReference type="InterPro" id="IPR011020">
    <property type="entry name" value="HTTM-like"/>
</dbReference>
<feature type="region of interest" description="Disordered" evidence="5">
    <location>
        <begin position="180"/>
        <end position="221"/>
    </location>
</feature>
<organism evidence="8 9">
    <name type="scientific">Dictyostelium firmibasis</name>
    <dbReference type="NCBI Taxonomy" id="79012"/>
    <lineage>
        <taxon>Eukaryota</taxon>
        <taxon>Amoebozoa</taxon>
        <taxon>Evosea</taxon>
        <taxon>Eumycetozoa</taxon>
        <taxon>Dictyostelia</taxon>
        <taxon>Dictyosteliales</taxon>
        <taxon>Dictyosteliaceae</taxon>
        <taxon>Dictyostelium</taxon>
    </lineage>
</organism>
<keyword evidence="4 6" id="KW-0472">Membrane</keyword>
<feature type="transmembrane region" description="Helical" evidence="6">
    <location>
        <begin position="301"/>
        <end position="318"/>
    </location>
</feature>
<evidence type="ECO:0000256" key="6">
    <source>
        <dbReference type="SAM" id="Phobius"/>
    </source>
</evidence>
<dbReference type="InterPro" id="IPR052964">
    <property type="entry name" value="Sporulation_signal_mat"/>
</dbReference>
<feature type="transmembrane region" description="Helical" evidence="6">
    <location>
        <begin position="101"/>
        <end position="122"/>
    </location>
</feature>
<reference evidence="8 9" key="1">
    <citation type="submission" date="2023-11" db="EMBL/GenBank/DDBJ databases">
        <title>Dfirmibasis_genome.</title>
        <authorList>
            <person name="Edelbroek B."/>
            <person name="Kjellin J."/>
            <person name="Jerlstrom-Hultqvist J."/>
            <person name="Soderbom F."/>
        </authorList>
    </citation>
    <scope>NUCLEOTIDE SEQUENCE [LARGE SCALE GENOMIC DNA]</scope>
    <source>
        <strain evidence="8 9">TNS-C-14</strain>
    </source>
</reference>
<comment type="caution">
    <text evidence="8">The sequence shown here is derived from an EMBL/GenBank/DDBJ whole genome shotgun (WGS) entry which is preliminary data.</text>
</comment>
<name>A0AAN7UDE5_9MYCE</name>
<feature type="transmembrane region" description="Helical" evidence="6">
    <location>
        <begin position="542"/>
        <end position="562"/>
    </location>
</feature>